<organism evidence="1 2">
    <name type="scientific">Aeromonas caviae</name>
    <name type="common">Aeromonas punctata</name>
    <dbReference type="NCBI Taxonomy" id="648"/>
    <lineage>
        <taxon>Bacteria</taxon>
        <taxon>Pseudomonadati</taxon>
        <taxon>Pseudomonadota</taxon>
        <taxon>Gammaproteobacteria</taxon>
        <taxon>Aeromonadales</taxon>
        <taxon>Aeromonadaceae</taxon>
        <taxon>Aeromonas</taxon>
    </lineage>
</organism>
<gene>
    <name evidence="1" type="ORF">VCX44_25350</name>
</gene>
<dbReference type="Proteomes" id="UP001304847">
    <property type="component" value="Unassembled WGS sequence"/>
</dbReference>
<dbReference type="EMBL" id="JAYGOJ010000373">
    <property type="protein sequence ID" value="MEA9439008.1"/>
    <property type="molecule type" value="Genomic_DNA"/>
</dbReference>
<keyword evidence="2" id="KW-1185">Reference proteome</keyword>
<feature type="non-terminal residue" evidence="1">
    <location>
        <position position="30"/>
    </location>
</feature>
<proteinExistence type="predicted"/>
<comment type="caution">
    <text evidence="1">The sequence shown here is derived from an EMBL/GenBank/DDBJ whole genome shotgun (WGS) entry which is preliminary data.</text>
</comment>
<name>A0ABU5WDK6_AERCA</name>
<sequence>MTQQTLTRLRHLKLTGMADAVQQQLEQAST</sequence>
<keyword evidence="1" id="KW-0547">Nucleotide-binding</keyword>
<reference evidence="1 2" key="1">
    <citation type="submission" date="2023-12" db="EMBL/GenBank/DDBJ databases">
        <title>Characterization of antibiotic resistance in Aeromonas spp. in hospital effluent.</title>
        <authorList>
            <person name="Negoseki B.R.S."/>
            <person name="Krul D."/>
            <person name="Siqueira A.C."/>
            <person name="Almeida M."/>
            <person name="Mesa D."/>
            <person name="Conte D."/>
            <person name="Dalla-Costa L.M."/>
        </authorList>
    </citation>
    <scope>NUCLEOTIDE SEQUENCE [LARGE SCALE GENOMIC DNA]</scope>
    <source>
        <strain evidence="1 2">36v</strain>
    </source>
</reference>
<accession>A0ABU5WDK6</accession>
<protein>
    <submittedName>
        <fullName evidence="1">ATP-binding protein</fullName>
    </submittedName>
</protein>
<keyword evidence="1" id="KW-0067">ATP-binding</keyword>
<evidence type="ECO:0000313" key="1">
    <source>
        <dbReference type="EMBL" id="MEA9439008.1"/>
    </source>
</evidence>
<dbReference type="GO" id="GO:0005524">
    <property type="term" value="F:ATP binding"/>
    <property type="evidence" value="ECO:0007669"/>
    <property type="project" value="UniProtKB-KW"/>
</dbReference>
<evidence type="ECO:0000313" key="2">
    <source>
        <dbReference type="Proteomes" id="UP001304847"/>
    </source>
</evidence>